<dbReference type="Ensembl" id="ENSDCDT00010035050.1">
    <property type="protein sequence ID" value="ENSDCDP00010028299.1"/>
    <property type="gene ID" value="ENSDCDG00010017954.1"/>
</dbReference>
<keyword evidence="2" id="KW-0677">Repeat</keyword>
<dbReference type="InterPro" id="IPR003034">
    <property type="entry name" value="SAP_dom"/>
</dbReference>
<feature type="repeat" description="RPEL" evidence="7">
    <location>
        <begin position="88"/>
        <end position="113"/>
    </location>
</feature>
<reference evidence="11" key="3">
    <citation type="submission" date="2025-09" db="UniProtKB">
        <authorList>
            <consortium name="Ensembl"/>
        </authorList>
    </citation>
    <scope>IDENTIFICATION</scope>
</reference>
<keyword evidence="12" id="KW-1185">Reference proteome</keyword>
<comment type="subcellular location">
    <subcellularLocation>
        <location evidence="1">Nucleus</location>
    </subcellularLocation>
</comment>
<evidence type="ECO:0000256" key="4">
    <source>
        <dbReference type="ARBA" id="ARBA00023054"/>
    </source>
</evidence>
<feature type="compositionally biased region" description="Basic and acidic residues" evidence="9">
    <location>
        <begin position="252"/>
        <end position="268"/>
    </location>
</feature>
<organism evidence="11 12">
    <name type="scientific">Denticeps clupeoides</name>
    <name type="common">denticle herring</name>
    <dbReference type="NCBI Taxonomy" id="299321"/>
    <lineage>
        <taxon>Eukaryota</taxon>
        <taxon>Metazoa</taxon>
        <taxon>Chordata</taxon>
        <taxon>Craniata</taxon>
        <taxon>Vertebrata</taxon>
        <taxon>Euteleostomi</taxon>
        <taxon>Actinopterygii</taxon>
        <taxon>Neopterygii</taxon>
        <taxon>Teleostei</taxon>
        <taxon>Clupei</taxon>
        <taxon>Clupeiformes</taxon>
        <taxon>Denticipitoidei</taxon>
        <taxon>Denticipitidae</taxon>
        <taxon>Denticeps</taxon>
    </lineage>
</organism>
<keyword evidence="6" id="KW-0539">Nucleus</keyword>
<feature type="region of interest" description="Disordered" evidence="9">
    <location>
        <begin position="712"/>
        <end position="761"/>
    </location>
</feature>
<feature type="repeat" description="RPEL" evidence="7">
    <location>
        <begin position="44"/>
        <end position="69"/>
    </location>
</feature>
<dbReference type="PROSITE" id="PS51073">
    <property type="entry name" value="RPEL"/>
    <property type="match status" value="3"/>
</dbReference>
<reference evidence="11 12" key="1">
    <citation type="submission" date="2020-06" db="EMBL/GenBank/DDBJ databases">
        <authorList>
            <consortium name="Wellcome Sanger Institute Data Sharing"/>
        </authorList>
    </citation>
    <scope>NUCLEOTIDE SEQUENCE [LARGE SCALE GENOMIC DNA]</scope>
</reference>
<dbReference type="PANTHER" id="PTHR22793:SF6">
    <property type="entry name" value="MYOCARDIN-RELATED TRANSCRIPTION FACTOR A"/>
    <property type="match status" value="1"/>
</dbReference>
<evidence type="ECO:0000259" key="10">
    <source>
        <dbReference type="PROSITE" id="PS50800"/>
    </source>
</evidence>
<feature type="compositionally biased region" description="Basic and acidic residues" evidence="9">
    <location>
        <begin position="736"/>
        <end position="746"/>
    </location>
</feature>
<evidence type="ECO:0000256" key="1">
    <source>
        <dbReference type="ARBA" id="ARBA00004123"/>
    </source>
</evidence>
<dbReference type="InterPro" id="IPR043451">
    <property type="entry name" value="Myocardin-like"/>
</dbReference>
<dbReference type="GeneID" id="114795136"/>
<dbReference type="PANTHER" id="PTHR22793">
    <property type="entry name" value="MYOCARDIN-RELATED TRANSCRIPTION FACTOR-RELATED"/>
    <property type="match status" value="1"/>
</dbReference>
<gene>
    <name evidence="11" type="primary">mrtfab</name>
</gene>
<feature type="region of interest" description="Disordered" evidence="9">
    <location>
        <begin position="330"/>
        <end position="377"/>
    </location>
</feature>
<feature type="compositionally biased region" description="Polar residues" evidence="9">
    <location>
        <begin position="714"/>
        <end position="729"/>
    </location>
</feature>
<feature type="compositionally biased region" description="Polar residues" evidence="9">
    <location>
        <begin position="830"/>
        <end position="839"/>
    </location>
</feature>
<feature type="compositionally biased region" description="Polar residues" evidence="9">
    <location>
        <begin position="336"/>
        <end position="373"/>
    </location>
</feature>
<evidence type="ECO:0000256" key="3">
    <source>
        <dbReference type="ARBA" id="ARBA00023015"/>
    </source>
</evidence>
<feature type="compositionally biased region" description="Polar residues" evidence="9">
    <location>
        <begin position="219"/>
        <end position="233"/>
    </location>
</feature>
<evidence type="ECO:0000256" key="9">
    <source>
        <dbReference type="SAM" id="MobiDB-lite"/>
    </source>
</evidence>
<feature type="compositionally biased region" description="Polar residues" evidence="9">
    <location>
        <begin position="181"/>
        <end position="196"/>
    </location>
</feature>
<dbReference type="FunFam" id="1.10.720.30:FF:000002">
    <property type="entry name" value="Myocardin related transcription factor A"/>
    <property type="match status" value="1"/>
</dbReference>
<evidence type="ECO:0000256" key="5">
    <source>
        <dbReference type="ARBA" id="ARBA00023163"/>
    </source>
</evidence>
<dbReference type="Pfam" id="PF02037">
    <property type="entry name" value="SAP"/>
    <property type="match status" value="1"/>
</dbReference>
<dbReference type="PROSITE" id="PS50800">
    <property type="entry name" value="SAP"/>
    <property type="match status" value="1"/>
</dbReference>
<dbReference type="GO" id="GO:0051145">
    <property type="term" value="P:smooth muscle cell differentiation"/>
    <property type="evidence" value="ECO:0007669"/>
    <property type="project" value="TreeGrafter"/>
</dbReference>
<feature type="region of interest" description="Disordered" evidence="9">
    <location>
        <begin position="508"/>
        <end position="543"/>
    </location>
</feature>
<dbReference type="GeneTree" id="ENSGT00950000182979"/>
<keyword evidence="4 8" id="KW-0175">Coiled coil</keyword>
<dbReference type="Pfam" id="PF02755">
    <property type="entry name" value="RPEL"/>
    <property type="match status" value="3"/>
</dbReference>
<dbReference type="SMART" id="SM00513">
    <property type="entry name" value="SAP"/>
    <property type="match status" value="1"/>
</dbReference>
<dbReference type="GO" id="GO:0003713">
    <property type="term" value="F:transcription coactivator activity"/>
    <property type="evidence" value="ECO:0007669"/>
    <property type="project" value="TreeGrafter"/>
</dbReference>
<reference evidence="11" key="2">
    <citation type="submission" date="2025-08" db="UniProtKB">
        <authorList>
            <consortium name="Ensembl"/>
        </authorList>
    </citation>
    <scope>IDENTIFICATION</scope>
</reference>
<dbReference type="SMART" id="SM00707">
    <property type="entry name" value="RPEL"/>
    <property type="match status" value="3"/>
</dbReference>
<feature type="compositionally biased region" description="Low complexity" evidence="9">
    <location>
        <begin position="197"/>
        <end position="211"/>
    </location>
</feature>
<sequence length="1008" mass="109770">MLDTGGGLRVETSCLMAQPINEDQNKVHGLKVVSGRSYCSSVKEVLQLKLQQRRTRQELVSQGIMPPLTSPAAFHRQRKSLERARTEDYLKRKIRSRPERAELVRMHILEETSAEPSLQAKQLKLKRARLADDLNDKISHRPGPIELLNKNILPVHTILGTESSKEDSSSLDEDSSDAMSPDQSANYPSPLGSASQLSPSNLLPPHSNSPLTQVLPLTISPTDGSTPLATTSGGHIPVGPQSAFGQAQVKPGAEKPPQRPKKAKDSKPKVKKLKYHQYIPPDQKAEREPPPQMDSSYAKILQQQQLFLQLQIISQQQQHYNYHTILPAPPKPLTEQPATPNTAPAHSRTVPATSTVTPSGNNGSRHQGYSPTADTKPCSLPDNLDDFKVAELKQELKLRGLTVSGTKNDLIERLRNYQQNNGAGSKHSKLPALLTTEQVCKAAEKVGGAASQNGTPPRIMHLSSTSSTPPASPTPSDRSVAGMRTDESSCNGDVFGEMVSSPLTHLSLQQSPEHWSSVKEEPVVKAPKPSCGSQEPTQPKDSREKDLMLLQKDKQIEELTRMLLQKQRLVETLRSQLEQGEQKTMKTVPAVLTSMETVRVMKLAEDKKTPQPILKLKLQTQQTGLKTAEQRPAEGPKQQASQMLISQPSAIQVTAKSIKLAHLTPTLLTDNNGNHYLIAVSNGAADGRLTVTPQKKGNGRITLQRLLSAPVKLPSQSQAATGNQSNQWGPNGAARQESRKKPELHLDTSGAPQEPPTLPSFFLREDSSVDQVSSPPPVKREVCPSYDQHTLFTPQFPKPKSRSFSTPHLNENRSHDQQIDDLFEILVQSGETSSGIRSNSDPTLSPLPSTSPSLSPSPPSSPVSFTLSPPPNSPLLPRSACTGSKHLEEFLERTTGASLLGGAEPDTQIPLIDELHTQMLSTPSFLDQPSSPMDTSELSFNPQPTSLDLSDSTLDTMDWLDMPLGGGGRSFGDAGTAVITPAWSQTPPSVFSADFLDSPDLQLHWDGL</sequence>
<evidence type="ECO:0000256" key="6">
    <source>
        <dbReference type="ARBA" id="ARBA00023242"/>
    </source>
</evidence>
<dbReference type="RefSeq" id="XP_028843829.1">
    <property type="nucleotide sequence ID" value="XM_028987996.1"/>
</dbReference>
<dbReference type="SUPFAM" id="SSF68906">
    <property type="entry name" value="SAP domain"/>
    <property type="match status" value="1"/>
</dbReference>
<evidence type="ECO:0000313" key="11">
    <source>
        <dbReference type="Ensembl" id="ENSDCDP00010028299.1"/>
    </source>
</evidence>
<dbReference type="Gene3D" id="1.10.720.30">
    <property type="entry name" value="SAP domain"/>
    <property type="match status" value="1"/>
</dbReference>
<dbReference type="Gene3D" id="6.10.140.2040">
    <property type="match status" value="1"/>
</dbReference>
<feature type="coiled-coil region" evidence="8">
    <location>
        <begin position="556"/>
        <end position="583"/>
    </location>
</feature>
<evidence type="ECO:0000256" key="7">
    <source>
        <dbReference type="PROSITE-ProRule" id="PRU00401"/>
    </source>
</evidence>
<feature type="region of interest" description="Disordered" evidence="9">
    <location>
        <begin position="447"/>
        <end position="487"/>
    </location>
</feature>
<keyword evidence="3" id="KW-0805">Transcription regulation</keyword>
<feature type="repeat" description="RPEL" evidence="7">
    <location>
        <begin position="132"/>
        <end position="157"/>
    </location>
</feature>
<proteinExistence type="predicted"/>
<evidence type="ECO:0000313" key="12">
    <source>
        <dbReference type="Proteomes" id="UP000694580"/>
    </source>
</evidence>
<dbReference type="InterPro" id="IPR036361">
    <property type="entry name" value="SAP_dom_sf"/>
</dbReference>
<dbReference type="Proteomes" id="UP000694580">
    <property type="component" value="Chromosome 8"/>
</dbReference>
<name>A0AAY4C630_9TELE</name>
<dbReference type="GO" id="GO:0005634">
    <property type="term" value="C:nucleus"/>
    <property type="evidence" value="ECO:0007669"/>
    <property type="project" value="UniProtKB-SubCell"/>
</dbReference>
<dbReference type="AlphaFoldDB" id="A0AAY4C630"/>
<protein>
    <recommendedName>
        <fullName evidence="10">SAP domain-containing protein</fullName>
    </recommendedName>
</protein>
<feature type="domain" description="SAP" evidence="10">
    <location>
        <begin position="384"/>
        <end position="418"/>
    </location>
</feature>
<keyword evidence="5" id="KW-0804">Transcription</keyword>
<feature type="region of interest" description="Disordered" evidence="9">
    <location>
        <begin position="161"/>
        <end position="271"/>
    </location>
</feature>
<accession>A0AAY4C630</accession>
<dbReference type="InterPro" id="IPR004018">
    <property type="entry name" value="RPEL_repeat"/>
</dbReference>
<feature type="region of interest" description="Disordered" evidence="9">
    <location>
        <begin position="830"/>
        <end position="880"/>
    </location>
</feature>
<dbReference type="Gene3D" id="6.10.150.10">
    <property type="match status" value="1"/>
</dbReference>
<evidence type="ECO:0000256" key="2">
    <source>
        <dbReference type="ARBA" id="ARBA00022737"/>
    </source>
</evidence>
<feature type="region of interest" description="Disordered" evidence="9">
    <location>
        <begin position="789"/>
        <end position="816"/>
    </location>
</feature>
<evidence type="ECO:0000256" key="8">
    <source>
        <dbReference type="SAM" id="Coils"/>
    </source>
</evidence>
<dbReference type="GO" id="GO:0045944">
    <property type="term" value="P:positive regulation of transcription by RNA polymerase II"/>
    <property type="evidence" value="ECO:0007669"/>
    <property type="project" value="TreeGrafter"/>
</dbReference>
<feature type="compositionally biased region" description="Low complexity" evidence="9">
    <location>
        <begin position="840"/>
        <end position="854"/>
    </location>
</feature>